<name>A0ABR6X4M5_9BURK</name>
<dbReference type="InterPro" id="IPR057574">
    <property type="entry name" value="nSTAND_NTPase5_dom"/>
</dbReference>
<dbReference type="Pfam" id="PF13289">
    <property type="entry name" value="SIR2_2"/>
    <property type="match status" value="1"/>
</dbReference>
<dbReference type="Pfam" id="PF25199">
    <property type="entry name" value="nSTAND_NTPase5"/>
    <property type="match status" value="1"/>
</dbReference>
<sequence length="1047" mass="118985">MSNDFPSPIIKAIESGNAILFLGAGASYDAILGGSATRITADIVRNRLSDEFLDGSHKSKSLMTVADYARSEASLEKVQIFIRKIFIDLGPAPFHLKIPTFRWRAIVSTNYDLVVERAYENSPERLQNLVAVTKDGDELEKALAGQNTVPYLKLHGCINNFNDKDVPIVLDSNEYAKFTKGRGNLVRTFKEWATQSPIIFCGYSLGDENIKEILFDIGDSSQSRDSYLYVDISFDEIQKRFWQGRRITPFQADFKGFLDALDTKIPETNRKLASLFSRSDLTISKWIPSHDNPSLELLEYLTNELTHVTPDSKNGSAINPKNFYCGLDVSFNPIYEGLDITRNATTEVLNHAVLDSLNSTESKLFVIKGYAGCGKSVLAKRVAIETSQLLDSPLTVWLNEGAVIRPSLVFELQKLVQSRIYFFIDDVVEHQESLVRFVEMAFQQKLLITIIVCARTNELNIYGQELQRRISREFEIHDLEKNEVNSLLDKLSQSKILGPLEQYSESERKIFIEKFYDQQLLVALHEITFGDSFEDILISEFEKIQPREAQQLYLDICSLHQSGVGVRAGLLSRISGLPISTLNEYLHGPLARVIRANFDRHYRDLVYKSRHNEIAKMVFSLAIADPEARTFQLIRILSKIDLDYSSDRKSYFELVKGRRLADLFERKQFAIAVFDAAEEANPSPSYLWHQRAILELFHREGSTELASEYLRKAEIENKGTGFSDAGIQHTKANLLRKKALASQSSVERERYRADARSILKPQLQRKNSHPEHLLGQVLLDELKDYFSQDFSKETEDRREIREQAIIRITNELSQLIENYLKLNTGDGPMTILRSEFLKAMGKQPQALDVLNRFHDRNPENTSITRVLGEALSSADKIDEGIAVLKSAVLVSPNDKQACLSLAKLLIKKNEFETPDSILSHLRRSFSDGDSHYEARLIYARCNLLYGDVSKGKDEFQSLRQTYLQNKDRVGYEVRLPDGALRRYLGTVQSKQAGYGFIYSSELRFHIFFTPKSLSKTDWSVVASGAIIEFSLGFSYKGPVAIDVRIKD</sequence>
<feature type="domain" description="Novel STAND NTPase 5" evidence="1">
    <location>
        <begin position="322"/>
        <end position="466"/>
    </location>
</feature>
<protein>
    <submittedName>
        <fullName evidence="2">SIR2 family protein</fullName>
    </submittedName>
</protein>
<dbReference type="Proteomes" id="UP000648257">
    <property type="component" value="Unassembled WGS sequence"/>
</dbReference>
<evidence type="ECO:0000259" key="1">
    <source>
        <dbReference type="Pfam" id="PF25199"/>
    </source>
</evidence>
<dbReference type="EMBL" id="JACOFW010000011">
    <property type="protein sequence ID" value="MBC3807877.1"/>
    <property type="molecule type" value="Genomic_DNA"/>
</dbReference>
<reference evidence="2 3" key="1">
    <citation type="submission" date="2020-08" db="EMBL/GenBank/DDBJ databases">
        <title>Novel species isolated from subtropical streams in China.</title>
        <authorList>
            <person name="Lu H."/>
        </authorList>
    </citation>
    <scope>NUCLEOTIDE SEQUENCE [LARGE SCALE GENOMIC DNA]</scope>
    <source>
        <strain evidence="2 3">KACC 16656</strain>
    </source>
</reference>
<dbReference type="Gene3D" id="1.25.40.10">
    <property type="entry name" value="Tetratricopeptide repeat domain"/>
    <property type="match status" value="1"/>
</dbReference>
<dbReference type="InterPro" id="IPR027417">
    <property type="entry name" value="P-loop_NTPase"/>
</dbReference>
<organism evidence="2 3">
    <name type="scientific">Undibacterium seohonense</name>
    <dbReference type="NCBI Taxonomy" id="1344950"/>
    <lineage>
        <taxon>Bacteria</taxon>
        <taxon>Pseudomonadati</taxon>
        <taxon>Pseudomonadota</taxon>
        <taxon>Betaproteobacteria</taxon>
        <taxon>Burkholderiales</taxon>
        <taxon>Oxalobacteraceae</taxon>
        <taxon>Undibacterium</taxon>
    </lineage>
</organism>
<dbReference type="SUPFAM" id="SSF52540">
    <property type="entry name" value="P-loop containing nucleoside triphosphate hydrolases"/>
    <property type="match status" value="1"/>
</dbReference>
<evidence type="ECO:0000313" key="2">
    <source>
        <dbReference type="EMBL" id="MBC3807877.1"/>
    </source>
</evidence>
<dbReference type="SUPFAM" id="SSF50249">
    <property type="entry name" value="Nucleic acid-binding proteins"/>
    <property type="match status" value="1"/>
</dbReference>
<proteinExistence type="predicted"/>
<dbReference type="InterPro" id="IPR011990">
    <property type="entry name" value="TPR-like_helical_dom_sf"/>
</dbReference>
<dbReference type="InterPro" id="IPR012340">
    <property type="entry name" value="NA-bd_OB-fold"/>
</dbReference>
<dbReference type="SUPFAM" id="SSF48452">
    <property type="entry name" value="TPR-like"/>
    <property type="match status" value="1"/>
</dbReference>
<keyword evidence="3" id="KW-1185">Reference proteome</keyword>
<evidence type="ECO:0000313" key="3">
    <source>
        <dbReference type="Proteomes" id="UP000648257"/>
    </source>
</evidence>
<dbReference type="RefSeq" id="WP_186922961.1">
    <property type="nucleotide sequence ID" value="NZ_JACOFW010000011.1"/>
</dbReference>
<comment type="caution">
    <text evidence="2">The sequence shown here is derived from an EMBL/GenBank/DDBJ whole genome shotgun (WGS) entry which is preliminary data.</text>
</comment>
<accession>A0ABR6X4M5</accession>
<gene>
    <name evidence="2" type="ORF">H8K52_11025</name>
</gene>